<keyword evidence="1" id="KW-0547">Nucleotide-binding</keyword>
<evidence type="ECO:0000256" key="2">
    <source>
        <dbReference type="ARBA" id="ARBA00022840"/>
    </source>
</evidence>
<dbReference type="GO" id="GO:0008233">
    <property type="term" value="F:peptidase activity"/>
    <property type="evidence" value="ECO:0007669"/>
    <property type="project" value="UniProtKB-KW"/>
</dbReference>
<keyword evidence="2 4" id="KW-0067">ATP-binding</keyword>
<name>A0A645GER3_9ZZZZ</name>
<dbReference type="AlphaFoldDB" id="A0A645GER3"/>
<reference evidence="4" key="1">
    <citation type="submission" date="2019-08" db="EMBL/GenBank/DDBJ databases">
        <authorList>
            <person name="Kucharzyk K."/>
            <person name="Murdoch R.W."/>
            <person name="Higgins S."/>
            <person name="Loffler F."/>
        </authorList>
    </citation>
    <scope>NUCLEOTIDE SEQUENCE</scope>
</reference>
<gene>
    <name evidence="4" type="primary">clpA_7</name>
    <name evidence="4" type="ORF">SDC9_172582</name>
</gene>
<dbReference type="PANTHER" id="PTHR11638:SF18">
    <property type="entry name" value="HEAT SHOCK PROTEIN 104"/>
    <property type="match status" value="1"/>
</dbReference>
<keyword evidence="4" id="KW-0645">Protease</keyword>
<comment type="caution">
    <text evidence="4">The sequence shown here is derived from an EMBL/GenBank/DDBJ whole genome shotgun (WGS) entry which is preliminary data.</text>
</comment>
<dbReference type="Gene3D" id="1.10.8.60">
    <property type="match status" value="1"/>
</dbReference>
<dbReference type="GO" id="GO:0005524">
    <property type="term" value="F:ATP binding"/>
    <property type="evidence" value="ECO:0007669"/>
    <property type="project" value="UniProtKB-KW"/>
</dbReference>
<dbReference type="SMART" id="SM01086">
    <property type="entry name" value="ClpB_D2-small"/>
    <property type="match status" value="1"/>
</dbReference>
<dbReference type="Pfam" id="PF10431">
    <property type="entry name" value="ClpB_D2-small"/>
    <property type="match status" value="1"/>
</dbReference>
<dbReference type="GO" id="GO:0006508">
    <property type="term" value="P:proteolysis"/>
    <property type="evidence" value="ECO:0007669"/>
    <property type="project" value="UniProtKB-KW"/>
</dbReference>
<dbReference type="GO" id="GO:0005737">
    <property type="term" value="C:cytoplasm"/>
    <property type="evidence" value="ECO:0007669"/>
    <property type="project" value="TreeGrafter"/>
</dbReference>
<dbReference type="InterPro" id="IPR019489">
    <property type="entry name" value="Clp_ATPase_C"/>
</dbReference>
<sequence length="82" mass="9436">MKEIRSRLEEHGLKVELSKTAREWLANEGFQQNLGARPLKRALQKYVESPLSISLLSGEYAEGDTVLVELDKEKSEIFFKKK</sequence>
<feature type="domain" description="Clp ATPase C-terminal" evidence="3">
    <location>
        <begin position="1"/>
        <end position="79"/>
    </location>
</feature>
<keyword evidence="4" id="KW-0378">Hydrolase</keyword>
<proteinExistence type="predicted"/>
<accession>A0A645GER3</accession>
<evidence type="ECO:0000313" key="4">
    <source>
        <dbReference type="EMBL" id="MPN25175.1"/>
    </source>
</evidence>
<organism evidence="4">
    <name type="scientific">bioreactor metagenome</name>
    <dbReference type="NCBI Taxonomy" id="1076179"/>
    <lineage>
        <taxon>unclassified sequences</taxon>
        <taxon>metagenomes</taxon>
        <taxon>ecological metagenomes</taxon>
    </lineage>
</organism>
<evidence type="ECO:0000256" key="1">
    <source>
        <dbReference type="ARBA" id="ARBA00022741"/>
    </source>
</evidence>
<dbReference type="GO" id="GO:0016887">
    <property type="term" value="F:ATP hydrolysis activity"/>
    <property type="evidence" value="ECO:0007669"/>
    <property type="project" value="TreeGrafter"/>
</dbReference>
<evidence type="ECO:0000259" key="3">
    <source>
        <dbReference type="SMART" id="SM01086"/>
    </source>
</evidence>
<dbReference type="GO" id="GO:0034605">
    <property type="term" value="P:cellular response to heat"/>
    <property type="evidence" value="ECO:0007669"/>
    <property type="project" value="TreeGrafter"/>
</dbReference>
<dbReference type="PANTHER" id="PTHR11638">
    <property type="entry name" value="ATP-DEPENDENT CLP PROTEASE"/>
    <property type="match status" value="1"/>
</dbReference>
<dbReference type="EMBL" id="VSSQ01074249">
    <property type="protein sequence ID" value="MPN25175.1"/>
    <property type="molecule type" value="Genomic_DNA"/>
</dbReference>
<dbReference type="InterPro" id="IPR050130">
    <property type="entry name" value="ClpA_ClpB"/>
</dbReference>
<protein>
    <submittedName>
        <fullName evidence="4">ATP-dependent Clp protease ATP-binding subunit ClpA</fullName>
    </submittedName>
</protein>